<evidence type="ECO:0000256" key="2">
    <source>
        <dbReference type="ARBA" id="ARBA00010581"/>
    </source>
</evidence>
<dbReference type="InterPro" id="IPR013833">
    <property type="entry name" value="Cyt_c_oxidase_su3_a-hlx"/>
</dbReference>
<comment type="caution">
    <text evidence="9">The sequence shown here is derived from an EMBL/GenBank/DDBJ whole genome shotgun (WGS) entry which is preliminary data.</text>
</comment>
<evidence type="ECO:0000256" key="4">
    <source>
        <dbReference type="ARBA" id="ARBA00022692"/>
    </source>
</evidence>
<dbReference type="EMBL" id="JABTCF010000006">
    <property type="protein sequence ID" value="MBD0778289.1"/>
    <property type="molecule type" value="Genomic_DNA"/>
</dbReference>
<feature type="transmembrane region" description="Helical" evidence="7">
    <location>
        <begin position="79"/>
        <end position="99"/>
    </location>
</feature>
<evidence type="ECO:0000259" key="8">
    <source>
        <dbReference type="PROSITE" id="PS50253"/>
    </source>
</evidence>
<dbReference type="RefSeq" id="WP_188243777.1">
    <property type="nucleotide sequence ID" value="NZ_JABTCF010000006.1"/>
</dbReference>
<name>A0ABR7V0F1_9FLAO</name>
<dbReference type="Proteomes" id="UP001166021">
    <property type="component" value="Unassembled WGS sequence"/>
</dbReference>
<dbReference type="InterPro" id="IPR035973">
    <property type="entry name" value="Cyt_c_oxidase_su3-like_sf"/>
</dbReference>
<organism evidence="9 10">
    <name type="scientific">Maribacter aquimaris</name>
    <dbReference type="NCBI Taxonomy" id="2737171"/>
    <lineage>
        <taxon>Bacteria</taxon>
        <taxon>Pseudomonadati</taxon>
        <taxon>Bacteroidota</taxon>
        <taxon>Flavobacteriia</taxon>
        <taxon>Flavobacteriales</taxon>
        <taxon>Flavobacteriaceae</taxon>
        <taxon>Maribacter</taxon>
    </lineage>
</organism>
<dbReference type="SUPFAM" id="SSF81452">
    <property type="entry name" value="Cytochrome c oxidase subunit III-like"/>
    <property type="match status" value="2"/>
</dbReference>
<accession>A0ABR7V0F1</accession>
<keyword evidence="10" id="KW-1185">Reference proteome</keyword>
<keyword evidence="4 7" id="KW-0812">Transmembrane</keyword>
<sequence length="325" mass="36871">MDSTVTTGVEENVWGGGGNRPLGASYGKLMMWFFILSDALTFSGFLAAYGFSRFKFMETWPIADEVFTHVPFFHGNYPMYYVAFMTFVLIMSSVTMVLAVDAGHKMKKNSVIWYMFLTIIGGAIFVGSQAWEWATFISGDYGAVETKGGRILQFVNADTGERAALADFAMTLPDERVVHENKNGIWFYDEGSQPSYSVNEVLEGFKADSNILVRTEVINEEGVKQVLSRQESLAKLKNATQVVEGANLIHNEYGSRLFADFFFFITGFHGFHVFSGVMFNLIIFFNVALGTYEKRGHYEMVEKVGLYWHFVDLVWVFVFTFFYLV</sequence>
<reference evidence="9" key="1">
    <citation type="submission" date="2020-05" db="EMBL/GenBank/DDBJ databases">
        <title>The draft genome sequence of Maribacter sp. ANRC-HE7.</title>
        <authorList>
            <person name="Mu L."/>
        </authorList>
    </citation>
    <scope>NUCLEOTIDE SEQUENCE</scope>
    <source>
        <strain evidence="9">ANRC-HE7</strain>
    </source>
</reference>
<keyword evidence="6 7" id="KW-0472">Membrane</keyword>
<comment type="similarity">
    <text evidence="2">Belongs to the cytochrome c oxidase subunit 3 family.</text>
</comment>
<dbReference type="InterPro" id="IPR000298">
    <property type="entry name" value="Cyt_c_oxidase-like_su3"/>
</dbReference>
<proteinExistence type="inferred from homology"/>
<dbReference type="PANTHER" id="PTHR11403:SF2">
    <property type="entry name" value="CYTOCHROME BO(3) UBIQUINOL OXIDASE SUBUNIT 3"/>
    <property type="match status" value="1"/>
</dbReference>
<evidence type="ECO:0000313" key="10">
    <source>
        <dbReference type="Proteomes" id="UP001166021"/>
    </source>
</evidence>
<keyword evidence="5 7" id="KW-1133">Transmembrane helix</keyword>
<feature type="transmembrane region" description="Helical" evidence="7">
    <location>
        <begin position="111"/>
        <end position="131"/>
    </location>
</feature>
<feature type="transmembrane region" description="Helical" evidence="7">
    <location>
        <begin position="29"/>
        <end position="51"/>
    </location>
</feature>
<protein>
    <submittedName>
        <fullName evidence="9">Cytochrome c oxidase subunit 3</fullName>
    </submittedName>
</protein>
<gene>
    <name evidence="9" type="ORF">HPE56_10830</name>
</gene>
<dbReference type="Gene3D" id="1.20.120.80">
    <property type="entry name" value="Cytochrome c oxidase, subunit III, four-helix bundle"/>
    <property type="match status" value="2"/>
</dbReference>
<evidence type="ECO:0000256" key="7">
    <source>
        <dbReference type="SAM" id="Phobius"/>
    </source>
</evidence>
<evidence type="ECO:0000256" key="5">
    <source>
        <dbReference type="ARBA" id="ARBA00022989"/>
    </source>
</evidence>
<dbReference type="PANTHER" id="PTHR11403">
    <property type="entry name" value="CYTOCHROME C OXIDASE SUBUNIT III"/>
    <property type="match status" value="1"/>
</dbReference>
<feature type="transmembrane region" description="Helical" evidence="7">
    <location>
        <begin position="306"/>
        <end position="324"/>
    </location>
</feature>
<keyword evidence="3" id="KW-1003">Cell membrane</keyword>
<feature type="transmembrane region" description="Helical" evidence="7">
    <location>
        <begin position="261"/>
        <end position="285"/>
    </location>
</feature>
<evidence type="ECO:0000256" key="6">
    <source>
        <dbReference type="ARBA" id="ARBA00023136"/>
    </source>
</evidence>
<evidence type="ECO:0000256" key="1">
    <source>
        <dbReference type="ARBA" id="ARBA00004651"/>
    </source>
</evidence>
<dbReference type="PROSITE" id="PS50253">
    <property type="entry name" value="COX3"/>
    <property type="match status" value="1"/>
</dbReference>
<dbReference type="InterPro" id="IPR024791">
    <property type="entry name" value="Cyt_c/ubiquinol_Oxase_su3"/>
</dbReference>
<dbReference type="Pfam" id="PF00510">
    <property type="entry name" value="COX3"/>
    <property type="match status" value="1"/>
</dbReference>
<comment type="subcellular location">
    <subcellularLocation>
        <location evidence="1">Cell membrane</location>
        <topology evidence="1">Multi-pass membrane protein</topology>
    </subcellularLocation>
</comment>
<evidence type="ECO:0000313" key="9">
    <source>
        <dbReference type="EMBL" id="MBD0778289.1"/>
    </source>
</evidence>
<evidence type="ECO:0000256" key="3">
    <source>
        <dbReference type="ARBA" id="ARBA00022475"/>
    </source>
</evidence>
<feature type="domain" description="Heme-copper oxidase subunit III family profile" evidence="8">
    <location>
        <begin position="1"/>
        <end position="325"/>
    </location>
</feature>